<feature type="region of interest" description="Disordered" evidence="1">
    <location>
        <begin position="1"/>
        <end position="22"/>
    </location>
</feature>
<dbReference type="SMART" id="SM00225">
    <property type="entry name" value="BTB"/>
    <property type="match status" value="1"/>
</dbReference>
<dbReference type="OrthoDB" id="6359816at2759"/>
<dbReference type="GeneID" id="36576414"/>
<dbReference type="Gene3D" id="3.30.710.10">
    <property type="entry name" value="Potassium Channel Kv1.1, Chain A"/>
    <property type="match status" value="1"/>
</dbReference>
<gene>
    <name evidence="3" type="ORF">M430DRAFT_52878</name>
</gene>
<evidence type="ECO:0000259" key="2">
    <source>
        <dbReference type="PROSITE" id="PS50097"/>
    </source>
</evidence>
<evidence type="ECO:0000313" key="4">
    <source>
        <dbReference type="Proteomes" id="UP000241818"/>
    </source>
</evidence>
<dbReference type="RefSeq" id="XP_024718586.1">
    <property type="nucleotide sequence ID" value="XM_024868333.1"/>
</dbReference>
<organism evidence="3 4">
    <name type="scientific">Amorphotheca resinae ATCC 22711</name>
    <dbReference type="NCBI Taxonomy" id="857342"/>
    <lineage>
        <taxon>Eukaryota</taxon>
        <taxon>Fungi</taxon>
        <taxon>Dikarya</taxon>
        <taxon>Ascomycota</taxon>
        <taxon>Pezizomycotina</taxon>
        <taxon>Leotiomycetes</taxon>
        <taxon>Helotiales</taxon>
        <taxon>Amorphothecaceae</taxon>
        <taxon>Amorphotheca</taxon>
    </lineage>
</organism>
<dbReference type="PANTHER" id="PTHR47843">
    <property type="entry name" value="BTB DOMAIN-CONTAINING PROTEIN-RELATED"/>
    <property type="match status" value="1"/>
</dbReference>
<dbReference type="PROSITE" id="PS50097">
    <property type="entry name" value="BTB"/>
    <property type="match status" value="1"/>
</dbReference>
<evidence type="ECO:0000313" key="3">
    <source>
        <dbReference type="EMBL" id="PSS12588.1"/>
    </source>
</evidence>
<feature type="domain" description="BTB" evidence="2">
    <location>
        <begin position="34"/>
        <end position="93"/>
    </location>
</feature>
<dbReference type="InterPro" id="IPR011333">
    <property type="entry name" value="SKP1/BTB/POZ_sf"/>
</dbReference>
<dbReference type="CDD" id="cd18186">
    <property type="entry name" value="BTB_POZ_ZBTB_KLHL-like"/>
    <property type="match status" value="1"/>
</dbReference>
<dbReference type="InterPro" id="IPR000210">
    <property type="entry name" value="BTB/POZ_dom"/>
</dbReference>
<dbReference type="SUPFAM" id="SSF54695">
    <property type="entry name" value="POZ domain"/>
    <property type="match status" value="1"/>
</dbReference>
<feature type="region of interest" description="Disordered" evidence="1">
    <location>
        <begin position="262"/>
        <end position="287"/>
    </location>
</feature>
<keyword evidence="4" id="KW-1185">Reference proteome</keyword>
<proteinExistence type="predicted"/>
<sequence length="287" mass="32987">MATPAAVTGSKPRPSTSYGPGRRTFRELVGEEMVDIYVGPEEVHFRIHKRILCDRVPYFQKMFTSGFKEGSENAARFPEDDPDSFDMLVDWIYFYNIRGLARMKDSDGNDIITWDPVRFYCLAEKLCLPMVMDNIMDTLRKYHKKMQELPSPDFIYRAYASTSDKSPLRNYCLMTIRYILADLGKDETEEGWPTSEIQKLFKDHDSFASDYITATRDGISGDPRDLPKCFFHVHGEDEPCITNDWNGKRKYYALPQQKHPKKQCLESAGPRASPASPSWSTAAMIGR</sequence>
<dbReference type="AlphaFoldDB" id="A0A2T3AV97"/>
<evidence type="ECO:0000256" key="1">
    <source>
        <dbReference type="SAM" id="MobiDB-lite"/>
    </source>
</evidence>
<dbReference type="STRING" id="857342.A0A2T3AV97"/>
<accession>A0A2T3AV97</accession>
<dbReference type="EMBL" id="KZ679015">
    <property type="protein sequence ID" value="PSS12588.1"/>
    <property type="molecule type" value="Genomic_DNA"/>
</dbReference>
<name>A0A2T3AV97_AMORE</name>
<dbReference type="Pfam" id="PF00651">
    <property type="entry name" value="BTB"/>
    <property type="match status" value="1"/>
</dbReference>
<feature type="compositionally biased region" description="Low complexity" evidence="1">
    <location>
        <begin position="267"/>
        <end position="287"/>
    </location>
</feature>
<dbReference type="InParanoid" id="A0A2T3AV97"/>
<protein>
    <recommendedName>
        <fullName evidence="2">BTB domain-containing protein</fullName>
    </recommendedName>
</protein>
<reference evidence="3 4" key="1">
    <citation type="journal article" date="2018" name="New Phytol.">
        <title>Comparative genomics and transcriptomics depict ericoid mycorrhizal fungi as versatile saprotrophs and plant mutualists.</title>
        <authorList>
            <person name="Martino E."/>
            <person name="Morin E."/>
            <person name="Grelet G.A."/>
            <person name="Kuo A."/>
            <person name="Kohler A."/>
            <person name="Daghino S."/>
            <person name="Barry K.W."/>
            <person name="Cichocki N."/>
            <person name="Clum A."/>
            <person name="Dockter R.B."/>
            <person name="Hainaut M."/>
            <person name="Kuo R.C."/>
            <person name="LaButti K."/>
            <person name="Lindahl B.D."/>
            <person name="Lindquist E.A."/>
            <person name="Lipzen A."/>
            <person name="Khouja H.R."/>
            <person name="Magnuson J."/>
            <person name="Murat C."/>
            <person name="Ohm R.A."/>
            <person name="Singer S.W."/>
            <person name="Spatafora J.W."/>
            <person name="Wang M."/>
            <person name="Veneault-Fourrey C."/>
            <person name="Henrissat B."/>
            <person name="Grigoriev I.V."/>
            <person name="Martin F.M."/>
            <person name="Perotto S."/>
        </authorList>
    </citation>
    <scope>NUCLEOTIDE SEQUENCE [LARGE SCALE GENOMIC DNA]</scope>
    <source>
        <strain evidence="3 4">ATCC 22711</strain>
    </source>
</reference>
<dbReference type="Proteomes" id="UP000241818">
    <property type="component" value="Unassembled WGS sequence"/>
</dbReference>